<keyword evidence="4" id="KW-1185">Reference proteome</keyword>
<feature type="chain" id="PRO_5014110939" evidence="1">
    <location>
        <begin position="18"/>
        <end position="167"/>
    </location>
</feature>
<dbReference type="Pfam" id="PF14534">
    <property type="entry name" value="DUF4440"/>
    <property type="match status" value="1"/>
</dbReference>
<feature type="signal peptide" evidence="1">
    <location>
        <begin position="1"/>
        <end position="17"/>
    </location>
</feature>
<dbReference type="RefSeq" id="WP_100341046.1">
    <property type="nucleotide sequence ID" value="NZ_PGFJ01000001.1"/>
</dbReference>
<dbReference type="Proteomes" id="UP000242687">
    <property type="component" value="Unassembled WGS sequence"/>
</dbReference>
<sequence>MKEFANLLLAVCAFAVAACNQPVKEGSSAAAVDTTAERVVIEKQVSDLTAALLSGSRDSLNNLTSDNLSYGHSNGDMQTKSGFVDSLATGNWGFNQINIADQQVVNIDGNTAIVRQKLYGEAQNKGKDPAKLALGVLMVWKKEGDKWLLYARQAFKLLSPNDVPSVK</sequence>
<name>A0A2H9VVM2_9SPHI</name>
<proteinExistence type="predicted"/>
<evidence type="ECO:0000259" key="2">
    <source>
        <dbReference type="Pfam" id="PF14534"/>
    </source>
</evidence>
<dbReference type="PROSITE" id="PS51257">
    <property type="entry name" value="PROKAR_LIPOPROTEIN"/>
    <property type="match status" value="1"/>
</dbReference>
<dbReference type="OrthoDB" id="5383110at2"/>
<organism evidence="3 4">
    <name type="scientific">Mucilaginibacter auburnensis</name>
    <dbReference type="NCBI Taxonomy" id="1457233"/>
    <lineage>
        <taxon>Bacteria</taxon>
        <taxon>Pseudomonadati</taxon>
        <taxon>Bacteroidota</taxon>
        <taxon>Sphingobacteriia</taxon>
        <taxon>Sphingobacteriales</taxon>
        <taxon>Sphingobacteriaceae</taxon>
        <taxon>Mucilaginibacter</taxon>
    </lineage>
</organism>
<gene>
    <name evidence="3" type="ORF">CLV57_1896</name>
</gene>
<dbReference type="SUPFAM" id="SSF54427">
    <property type="entry name" value="NTF2-like"/>
    <property type="match status" value="1"/>
</dbReference>
<dbReference type="Gene3D" id="3.10.450.50">
    <property type="match status" value="1"/>
</dbReference>
<protein>
    <submittedName>
        <fullName evidence="3">Uncharacterized protein DUF4440</fullName>
    </submittedName>
</protein>
<dbReference type="AlphaFoldDB" id="A0A2H9VVM2"/>
<reference evidence="3 4" key="1">
    <citation type="submission" date="2017-11" db="EMBL/GenBank/DDBJ databases">
        <title>Genomic Encyclopedia of Archaeal and Bacterial Type Strains, Phase II (KMG-II): From Individual Species to Whole Genera.</title>
        <authorList>
            <person name="Goeker M."/>
        </authorList>
    </citation>
    <scope>NUCLEOTIDE SEQUENCE [LARGE SCALE GENOMIC DNA]</scope>
    <source>
        <strain evidence="3 4">DSM 28175</strain>
    </source>
</reference>
<comment type="caution">
    <text evidence="3">The sequence shown here is derived from an EMBL/GenBank/DDBJ whole genome shotgun (WGS) entry which is preliminary data.</text>
</comment>
<accession>A0A2H9VVM2</accession>
<evidence type="ECO:0000313" key="3">
    <source>
        <dbReference type="EMBL" id="PJJ84874.1"/>
    </source>
</evidence>
<feature type="domain" description="DUF4440" evidence="2">
    <location>
        <begin position="41"/>
        <end position="149"/>
    </location>
</feature>
<dbReference type="EMBL" id="PGFJ01000001">
    <property type="protein sequence ID" value="PJJ84874.1"/>
    <property type="molecule type" value="Genomic_DNA"/>
</dbReference>
<evidence type="ECO:0000313" key="4">
    <source>
        <dbReference type="Proteomes" id="UP000242687"/>
    </source>
</evidence>
<keyword evidence="1" id="KW-0732">Signal</keyword>
<evidence type="ECO:0000256" key="1">
    <source>
        <dbReference type="SAM" id="SignalP"/>
    </source>
</evidence>
<dbReference type="InterPro" id="IPR032710">
    <property type="entry name" value="NTF2-like_dom_sf"/>
</dbReference>
<dbReference type="InterPro" id="IPR027843">
    <property type="entry name" value="DUF4440"/>
</dbReference>